<protein>
    <recommendedName>
        <fullName evidence="4">DUF1059 domain-containing protein</fullName>
    </recommendedName>
</protein>
<evidence type="ECO:0000313" key="2">
    <source>
        <dbReference type="EMBL" id="ESP88794.1"/>
    </source>
</evidence>
<sequence length="57" mass="6401">MPYKFECYQDGCNFAVRADSREEVVRLVRTHAEAEHGLSLSGDDIEPEIDEAGTDDL</sequence>
<feature type="compositionally biased region" description="Acidic residues" evidence="1">
    <location>
        <begin position="43"/>
        <end position="57"/>
    </location>
</feature>
<dbReference type="STRING" id="1324957.K933_07356"/>
<dbReference type="Proteomes" id="UP000017840">
    <property type="component" value="Unassembled WGS sequence"/>
</dbReference>
<dbReference type="Pfam" id="PF06348">
    <property type="entry name" value="DUF1059"/>
    <property type="match status" value="1"/>
</dbReference>
<comment type="caution">
    <text evidence="2">The sequence shown here is derived from an EMBL/GenBank/DDBJ whole genome shotgun (WGS) entry which is preliminary data.</text>
</comment>
<organism evidence="2 3">
    <name type="scientific">Candidatus Halobonum tyrrellensis G22</name>
    <dbReference type="NCBI Taxonomy" id="1324957"/>
    <lineage>
        <taxon>Archaea</taxon>
        <taxon>Methanobacteriati</taxon>
        <taxon>Methanobacteriota</taxon>
        <taxon>Stenosarchaea group</taxon>
        <taxon>Halobacteria</taxon>
        <taxon>Halobacteriales</taxon>
        <taxon>Haloferacaceae</taxon>
        <taxon>Candidatus Halobonum</taxon>
    </lineage>
</organism>
<dbReference type="RefSeq" id="WP_023394057.1">
    <property type="nucleotide sequence ID" value="NZ_ASGZ01000024.1"/>
</dbReference>
<dbReference type="InterPro" id="IPR009409">
    <property type="entry name" value="DUF1059"/>
</dbReference>
<gene>
    <name evidence="2" type="ORF">K933_07356</name>
</gene>
<dbReference type="OrthoDB" id="9023at2157"/>
<dbReference type="EMBL" id="ASGZ01000024">
    <property type="protein sequence ID" value="ESP88794.1"/>
    <property type="molecule type" value="Genomic_DNA"/>
</dbReference>
<keyword evidence="3" id="KW-1185">Reference proteome</keyword>
<accession>V4HLM1</accession>
<feature type="region of interest" description="Disordered" evidence="1">
    <location>
        <begin position="36"/>
        <end position="57"/>
    </location>
</feature>
<name>V4HLM1_9EURY</name>
<evidence type="ECO:0008006" key="4">
    <source>
        <dbReference type="Google" id="ProtNLM"/>
    </source>
</evidence>
<reference evidence="2 3" key="1">
    <citation type="journal article" date="2013" name="Genome Announc.">
        <title>Draft Genome Sequence of 'Candidatus Halobonum tyrrellensis' Strain G22, Isolated from the Hypersaline Waters of Lake Tyrrell, Australia.</title>
        <authorList>
            <person name="Ugalde J.A."/>
            <person name="Narasingarao P."/>
            <person name="Kuo S."/>
            <person name="Podell S."/>
            <person name="Allen E.E."/>
        </authorList>
    </citation>
    <scope>NUCLEOTIDE SEQUENCE [LARGE SCALE GENOMIC DNA]</scope>
    <source>
        <strain evidence="2 3">G22</strain>
    </source>
</reference>
<evidence type="ECO:0000256" key="1">
    <source>
        <dbReference type="SAM" id="MobiDB-lite"/>
    </source>
</evidence>
<evidence type="ECO:0000313" key="3">
    <source>
        <dbReference type="Proteomes" id="UP000017840"/>
    </source>
</evidence>
<proteinExistence type="predicted"/>
<dbReference type="AlphaFoldDB" id="V4HLM1"/>